<dbReference type="Gene3D" id="3.40.50.150">
    <property type="entry name" value="Vaccinia Virus protein VP39"/>
    <property type="match status" value="1"/>
</dbReference>
<evidence type="ECO:0008006" key="3">
    <source>
        <dbReference type="Google" id="ProtNLM"/>
    </source>
</evidence>
<reference evidence="2" key="1">
    <citation type="journal article" date="2019" name="Int. J. Syst. Evol. Microbiol.">
        <title>The Global Catalogue of Microorganisms (GCM) 10K type strain sequencing project: providing services to taxonomists for standard genome sequencing and annotation.</title>
        <authorList>
            <consortium name="The Broad Institute Genomics Platform"/>
            <consortium name="The Broad Institute Genome Sequencing Center for Infectious Disease"/>
            <person name="Wu L."/>
            <person name="Ma J."/>
        </authorList>
    </citation>
    <scope>NUCLEOTIDE SEQUENCE [LARGE SCALE GENOMIC DNA]</scope>
    <source>
        <strain evidence="2">JCM 17543</strain>
    </source>
</reference>
<dbReference type="EMBL" id="BAABBM010000001">
    <property type="protein sequence ID" value="GAA3893116.1"/>
    <property type="molecule type" value="Genomic_DNA"/>
</dbReference>
<dbReference type="SUPFAM" id="SSF53335">
    <property type="entry name" value="S-adenosyl-L-methionine-dependent methyltransferases"/>
    <property type="match status" value="1"/>
</dbReference>
<gene>
    <name evidence="1" type="ORF">GCM10022276_10390</name>
</gene>
<proteinExistence type="predicted"/>
<accession>A0ABP7L2M5</accession>
<dbReference type="RefSeq" id="WP_344698626.1">
    <property type="nucleotide sequence ID" value="NZ_BAABBM010000001.1"/>
</dbReference>
<evidence type="ECO:0000313" key="1">
    <source>
        <dbReference type="EMBL" id="GAA3893116.1"/>
    </source>
</evidence>
<dbReference type="Proteomes" id="UP001500827">
    <property type="component" value="Unassembled WGS sequence"/>
</dbReference>
<dbReference type="InterPro" id="IPR029063">
    <property type="entry name" value="SAM-dependent_MTases_sf"/>
</dbReference>
<protein>
    <recommendedName>
        <fullName evidence="3">Class I SAM-dependent methyltransferase</fullName>
    </recommendedName>
</protein>
<dbReference type="Pfam" id="PF13489">
    <property type="entry name" value="Methyltransf_23"/>
    <property type="match status" value="1"/>
</dbReference>
<keyword evidence="2" id="KW-1185">Reference proteome</keyword>
<organism evidence="1 2">
    <name type="scientific">Sphingomonas limnosediminicola</name>
    <dbReference type="NCBI Taxonomy" id="940133"/>
    <lineage>
        <taxon>Bacteria</taxon>
        <taxon>Pseudomonadati</taxon>
        <taxon>Pseudomonadota</taxon>
        <taxon>Alphaproteobacteria</taxon>
        <taxon>Sphingomonadales</taxon>
        <taxon>Sphingomonadaceae</taxon>
        <taxon>Sphingomonas</taxon>
    </lineage>
</organism>
<evidence type="ECO:0000313" key="2">
    <source>
        <dbReference type="Proteomes" id="UP001500827"/>
    </source>
</evidence>
<dbReference type="CDD" id="cd02440">
    <property type="entry name" value="AdoMet_MTases"/>
    <property type="match status" value="1"/>
</dbReference>
<sequence length="298" mass="34239">MTAVGKIIWPKELDAIAADAVDGAISELSGFHLLANDEMDAGYHADYLIKHRHEYVRTVRDVLKFRPVTDSPVKVLEIGAFFGVVCIALATLGYEVTAADVPEYIELSEQVERYARYAIATKGVRLEDFVMPFNDEQFDVIIMCEVMEHLNFNPLPLLKEINRIGAAGSIFYLSMPNAASLFNRIWCMRGNTNGVKIREFFAQLDASDALIANGHWREYNGAETREILERLGYRIKHQYFFSLGETLPLKSWKSWLFRRILKHWPTLKENQTTIAIREKRTELVFDIPATVHRTLRRL</sequence>
<comment type="caution">
    <text evidence="1">The sequence shown here is derived from an EMBL/GenBank/DDBJ whole genome shotgun (WGS) entry which is preliminary data.</text>
</comment>
<name>A0ABP7L2M5_9SPHN</name>